<comment type="similarity">
    <text evidence="2">Belongs to the DoxX family.</text>
</comment>
<keyword evidence="6 7" id="KW-0472">Membrane</keyword>
<keyword evidence="3" id="KW-1003">Cell membrane</keyword>
<feature type="transmembrane region" description="Helical" evidence="7">
    <location>
        <begin position="46"/>
        <end position="65"/>
    </location>
</feature>
<protein>
    <submittedName>
        <fullName evidence="8">DoxX family protein</fullName>
    </submittedName>
</protein>
<dbReference type="PANTHER" id="PTHR33452:SF4">
    <property type="entry name" value="BLL4328 PROTEIN"/>
    <property type="match status" value="1"/>
</dbReference>
<feature type="transmembrane region" description="Helical" evidence="7">
    <location>
        <begin position="102"/>
        <end position="123"/>
    </location>
</feature>
<accession>A0A4R4DA73</accession>
<comment type="subcellular location">
    <subcellularLocation>
        <location evidence="1">Cell membrane</location>
        <topology evidence="1">Multi-pass membrane protein</topology>
    </subcellularLocation>
</comment>
<evidence type="ECO:0000256" key="4">
    <source>
        <dbReference type="ARBA" id="ARBA00022692"/>
    </source>
</evidence>
<dbReference type="Pfam" id="PF07681">
    <property type="entry name" value="DoxX"/>
    <property type="match status" value="1"/>
</dbReference>
<name>A0A4R4DA73_9PROT</name>
<dbReference type="PANTHER" id="PTHR33452">
    <property type="entry name" value="OXIDOREDUCTASE CATD-RELATED"/>
    <property type="match status" value="1"/>
</dbReference>
<evidence type="ECO:0000313" key="8">
    <source>
        <dbReference type="EMBL" id="TCZ56653.1"/>
    </source>
</evidence>
<evidence type="ECO:0000256" key="7">
    <source>
        <dbReference type="SAM" id="Phobius"/>
    </source>
</evidence>
<dbReference type="GO" id="GO:0005886">
    <property type="term" value="C:plasma membrane"/>
    <property type="evidence" value="ECO:0007669"/>
    <property type="project" value="UniProtKB-SubCell"/>
</dbReference>
<organism evidence="8 9">
    <name type="scientific">Roseicella aquatilis</name>
    <dbReference type="NCBI Taxonomy" id="2527868"/>
    <lineage>
        <taxon>Bacteria</taxon>
        <taxon>Pseudomonadati</taxon>
        <taxon>Pseudomonadota</taxon>
        <taxon>Alphaproteobacteria</taxon>
        <taxon>Acetobacterales</taxon>
        <taxon>Roseomonadaceae</taxon>
        <taxon>Roseicella</taxon>
    </lineage>
</organism>
<dbReference type="RefSeq" id="WP_132293589.1">
    <property type="nucleotide sequence ID" value="NZ_SKBM01000022.1"/>
</dbReference>
<evidence type="ECO:0000256" key="3">
    <source>
        <dbReference type="ARBA" id="ARBA00022475"/>
    </source>
</evidence>
<comment type="caution">
    <text evidence="8">The sequence shown here is derived from an EMBL/GenBank/DDBJ whole genome shotgun (WGS) entry which is preliminary data.</text>
</comment>
<dbReference type="Proteomes" id="UP000295023">
    <property type="component" value="Unassembled WGS sequence"/>
</dbReference>
<dbReference type="InterPro" id="IPR051907">
    <property type="entry name" value="DoxX-like_oxidoreductase"/>
</dbReference>
<dbReference type="AlphaFoldDB" id="A0A4R4DA73"/>
<keyword evidence="9" id="KW-1185">Reference proteome</keyword>
<sequence>MWDMAVMAPRMRAVLRIVAALIFMAHGTQKLFGFPAPPASGLPPTFSLFWFGAILEFGGGLLLMVGLFTRPVAFVLAGEMAFAYWMFHAPRNFFPVLNGGDAAILYCFVFLYFVAAGPGAWALDIARGAESEPGPASPRDLAALRR</sequence>
<evidence type="ECO:0000256" key="1">
    <source>
        <dbReference type="ARBA" id="ARBA00004651"/>
    </source>
</evidence>
<proteinExistence type="inferred from homology"/>
<dbReference type="OrthoDB" id="9808524at2"/>
<keyword evidence="5 7" id="KW-1133">Transmembrane helix</keyword>
<reference evidence="8 9" key="1">
    <citation type="submission" date="2019-03" db="EMBL/GenBank/DDBJ databases">
        <title>Paracraurococcus aquatilis NE82 genome sequence.</title>
        <authorList>
            <person name="Zhao Y."/>
            <person name="Du Z."/>
        </authorList>
    </citation>
    <scope>NUCLEOTIDE SEQUENCE [LARGE SCALE GENOMIC DNA]</scope>
    <source>
        <strain evidence="8 9">NE82</strain>
    </source>
</reference>
<feature type="transmembrane region" description="Helical" evidence="7">
    <location>
        <begin position="72"/>
        <end position="90"/>
    </location>
</feature>
<evidence type="ECO:0000256" key="6">
    <source>
        <dbReference type="ARBA" id="ARBA00023136"/>
    </source>
</evidence>
<evidence type="ECO:0000256" key="5">
    <source>
        <dbReference type="ARBA" id="ARBA00022989"/>
    </source>
</evidence>
<dbReference type="EMBL" id="SKBM01000022">
    <property type="protein sequence ID" value="TCZ56653.1"/>
    <property type="molecule type" value="Genomic_DNA"/>
</dbReference>
<dbReference type="InterPro" id="IPR032808">
    <property type="entry name" value="DoxX"/>
</dbReference>
<gene>
    <name evidence="8" type="ORF">EXY23_19910</name>
</gene>
<evidence type="ECO:0000256" key="2">
    <source>
        <dbReference type="ARBA" id="ARBA00006679"/>
    </source>
</evidence>
<evidence type="ECO:0000313" key="9">
    <source>
        <dbReference type="Proteomes" id="UP000295023"/>
    </source>
</evidence>
<keyword evidence="4 7" id="KW-0812">Transmembrane</keyword>